<keyword evidence="3" id="KW-1185">Reference proteome</keyword>
<sequence>MTKTKFKNAQVFTGNGEQFEQIDFGVDESTGRLFFDLENHSFDTEKDLGGRFVMPGLINCHTHVVLDPFFKIGGLSTVSSKEAEAVRGTFIALDNIQKSLKHGVTYLRDCGSSFDIDIKLSQLEKEGHLFAPGIIGSGPALVMTGGHGVELGLETDGSDEMRRNARRNIKNGARNIKMMATGGVSVDGEKPTDVQLSEEEMRVAVEEAHHKGYTACAHAQGTEGIKNAIRAGVDSIEHGVYLDDESIQMLLDHGTFVVPTLIAPYAINQHPDVLPEFMVAKSVEISEAHFESIGKAAKAGVKLALGTDSGTAYNDFENSAAFEMELMVRAGVTPLQALQAASKNAAELLKIDQETGTLENGKLADFLVLKENPLEDIRAVQGEKDVYKKGKLV</sequence>
<dbReference type="InterPro" id="IPR051781">
    <property type="entry name" value="Metallo-dep_Hydrolase"/>
</dbReference>
<feature type="domain" description="Amidohydrolase-related" evidence="1">
    <location>
        <begin position="52"/>
        <end position="393"/>
    </location>
</feature>
<dbReference type="InterPro" id="IPR057744">
    <property type="entry name" value="OTAase-like"/>
</dbReference>
<keyword evidence="2" id="KW-0378">Hydrolase</keyword>
<reference evidence="3" key="1">
    <citation type="submission" date="2015-04" db="EMBL/GenBank/DDBJ databases">
        <authorList>
            <person name="Schardt J."/>
            <person name="Mueller-Herbst S."/>
            <person name="Scherer S."/>
            <person name="Huptas C."/>
        </authorList>
    </citation>
    <scope>NUCLEOTIDE SEQUENCE [LARGE SCALE GENOMIC DNA]</scope>
    <source>
        <strain evidence="3">Kiel-L1</strain>
    </source>
</reference>
<dbReference type="EMBL" id="LARY01000003">
    <property type="protein sequence ID" value="RDW99490.1"/>
    <property type="molecule type" value="Genomic_DNA"/>
</dbReference>
<dbReference type="InterPro" id="IPR032466">
    <property type="entry name" value="Metal_Hydrolase"/>
</dbReference>
<name>A0A3D8TLD7_9LIST</name>
<dbReference type="GO" id="GO:0016810">
    <property type="term" value="F:hydrolase activity, acting on carbon-nitrogen (but not peptide) bonds"/>
    <property type="evidence" value="ECO:0007669"/>
    <property type="project" value="InterPro"/>
</dbReference>
<evidence type="ECO:0000313" key="2">
    <source>
        <dbReference type="EMBL" id="RDW99490.1"/>
    </source>
</evidence>
<dbReference type="AlphaFoldDB" id="A0A3D8TLD7"/>
<evidence type="ECO:0000313" key="3">
    <source>
        <dbReference type="Proteomes" id="UP000257055"/>
    </source>
</evidence>
<accession>A0A3D8TLD7</accession>
<gene>
    <name evidence="2" type="ORF">UR08_11725</name>
</gene>
<dbReference type="PANTHER" id="PTHR43135">
    <property type="entry name" value="ALPHA-D-RIBOSE 1-METHYLPHOSPHONATE 5-TRIPHOSPHATE DIPHOSPHATASE"/>
    <property type="match status" value="1"/>
</dbReference>
<proteinExistence type="predicted"/>
<comment type="caution">
    <text evidence="2">The sequence shown here is derived from an EMBL/GenBank/DDBJ whole genome shotgun (WGS) entry which is preliminary data.</text>
</comment>
<dbReference type="RefSeq" id="WP_115753877.1">
    <property type="nucleotide sequence ID" value="NZ_LARY01000003.1"/>
</dbReference>
<dbReference type="Gene3D" id="2.30.40.10">
    <property type="entry name" value="Urease, subunit C, domain 1"/>
    <property type="match status" value="1"/>
</dbReference>
<organism evidence="2 3">
    <name type="scientific">Listeria kieliensis</name>
    <dbReference type="NCBI Taxonomy" id="1621700"/>
    <lineage>
        <taxon>Bacteria</taxon>
        <taxon>Bacillati</taxon>
        <taxon>Bacillota</taxon>
        <taxon>Bacilli</taxon>
        <taxon>Bacillales</taxon>
        <taxon>Listeriaceae</taxon>
        <taxon>Listeria</taxon>
    </lineage>
</organism>
<dbReference type="PANTHER" id="PTHR43135:SF3">
    <property type="entry name" value="ALPHA-D-RIBOSE 1-METHYLPHOSPHONATE 5-TRIPHOSPHATE DIPHOSPHATASE"/>
    <property type="match status" value="1"/>
</dbReference>
<dbReference type="Proteomes" id="UP000257055">
    <property type="component" value="Unassembled WGS sequence"/>
</dbReference>
<dbReference type="InterPro" id="IPR011059">
    <property type="entry name" value="Metal-dep_hydrolase_composite"/>
</dbReference>
<dbReference type="Gene3D" id="3.20.20.140">
    <property type="entry name" value="Metal-dependent hydrolases"/>
    <property type="match status" value="1"/>
</dbReference>
<evidence type="ECO:0000259" key="1">
    <source>
        <dbReference type="Pfam" id="PF01979"/>
    </source>
</evidence>
<dbReference type="CDD" id="cd01299">
    <property type="entry name" value="Met_dep_hydrolase_A"/>
    <property type="match status" value="1"/>
</dbReference>
<dbReference type="SUPFAM" id="SSF51556">
    <property type="entry name" value="Metallo-dependent hydrolases"/>
    <property type="match status" value="1"/>
</dbReference>
<dbReference type="SUPFAM" id="SSF51338">
    <property type="entry name" value="Composite domain of metallo-dependent hydrolases"/>
    <property type="match status" value="1"/>
</dbReference>
<protein>
    <submittedName>
        <fullName evidence="2">Amidohydrolase</fullName>
    </submittedName>
</protein>
<dbReference type="InterPro" id="IPR006680">
    <property type="entry name" value="Amidohydro-rel"/>
</dbReference>
<dbReference type="Pfam" id="PF01979">
    <property type="entry name" value="Amidohydro_1"/>
    <property type="match status" value="1"/>
</dbReference>